<comment type="caution">
    <text evidence="2">The sequence shown here is derived from an EMBL/GenBank/DDBJ whole genome shotgun (WGS) entry which is preliminary data.</text>
</comment>
<name>A0ABT6UE47_9GAMM</name>
<sequence>MDNFSFSMEAESVINLFVNKDVVVYVEGPDDIPFWEYIFDEFSGIDAEFRDVGGCEELTPFIQAISKDELRAIVATDTDFRPFKEGRVEHPNILMTPKYAIENTMISDAIVIDSIVSLAKVSKKKVNLQSYKEWYGDFIEKIGHLVLIDIYNAKHNLGLKVITDNADRFFTSKDSCVFSQEKIDSYINELMRKIGQDVDFTSVKTEALLASNSNQIQDFLRGHFLFSAVTKYIRTYIKSIGVNIQIPNHSFYSTFLLSLKNQFHLHDDYHYFKTKVNNLTLDS</sequence>
<dbReference type="EMBL" id="JAOTLW010000011">
    <property type="protein sequence ID" value="MDI5832293.1"/>
    <property type="molecule type" value="Genomic_DNA"/>
</dbReference>
<evidence type="ECO:0000259" key="1">
    <source>
        <dbReference type="Pfam" id="PF14491"/>
    </source>
</evidence>
<protein>
    <submittedName>
        <fullName evidence="2">DUF4435 domain-containing protein</fullName>
    </submittedName>
</protein>
<accession>A0ABT6UE47</accession>
<evidence type="ECO:0000313" key="3">
    <source>
        <dbReference type="Proteomes" id="UP001159075"/>
    </source>
</evidence>
<gene>
    <name evidence="2" type="ORF">ODY93_12005</name>
</gene>
<feature type="domain" description="DUF4435" evidence="1">
    <location>
        <begin position="21"/>
        <end position="238"/>
    </location>
</feature>
<proteinExistence type="predicted"/>
<dbReference type="Proteomes" id="UP001159075">
    <property type="component" value="Unassembled WGS sequence"/>
</dbReference>
<keyword evidence="3" id="KW-1185">Reference proteome</keyword>
<evidence type="ECO:0000313" key="2">
    <source>
        <dbReference type="EMBL" id="MDI5832293.1"/>
    </source>
</evidence>
<dbReference type="Pfam" id="PF14491">
    <property type="entry name" value="DUF4435"/>
    <property type="match status" value="1"/>
</dbReference>
<organism evidence="2 3">
    <name type="scientific">Shewanella xiamenensis</name>
    <dbReference type="NCBI Taxonomy" id="332186"/>
    <lineage>
        <taxon>Bacteria</taxon>
        <taxon>Pseudomonadati</taxon>
        <taxon>Pseudomonadota</taxon>
        <taxon>Gammaproteobacteria</taxon>
        <taxon>Alteromonadales</taxon>
        <taxon>Shewanellaceae</taxon>
        <taxon>Shewanella</taxon>
    </lineage>
</organism>
<dbReference type="InterPro" id="IPR029492">
    <property type="entry name" value="DUF4435"/>
</dbReference>
<dbReference type="RefSeq" id="WP_282679395.1">
    <property type="nucleotide sequence ID" value="NZ_JAOTLW010000011.1"/>
</dbReference>
<reference evidence="2 3" key="1">
    <citation type="submission" date="2022-09" db="EMBL/GenBank/DDBJ databases">
        <title>The outer-membrane cytochrome OmcA is essential for infection of Shewanella oneidensis by a zebrafish-associated bacteriophage.</title>
        <authorList>
            <person name="Grenfell A.W."/>
            <person name="Intile P."/>
            <person name="Mcfarlane J."/>
            <person name="Leung D."/>
            <person name="Abdalla K."/>
            <person name="Wold M."/>
            <person name="Kees E."/>
            <person name="Gralnick J."/>
        </authorList>
    </citation>
    <scope>NUCLEOTIDE SEQUENCE [LARGE SCALE GENOMIC DNA]</scope>
    <source>
        <strain evidence="2 3">NF-5</strain>
    </source>
</reference>